<keyword evidence="10" id="KW-1185">Reference proteome</keyword>
<dbReference type="InterPro" id="IPR025944">
    <property type="entry name" value="Sigma_54_int_dom_CS"/>
</dbReference>
<dbReference type="Pfam" id="PF13426">
    <property type="entry name" value="PAS_9"/>
    <property type="match status" value="2"/>
</dbReference>
<dbReference type="GO" id="GO:0005524">
    <property type="term" value="F:ATP binding"/>
    <property type="evidence" value="ECO:0007669"/>
    <property type="project" value="UniProtKB-KW"/>
</dbReference>
<dbReference type="EMBL" id="QYTV02000012">
    <property type="protein sequence ID" value="RST71517.1"/>
    <property type="molecule type" value="Genomic_DNA"/>
</dbReference>
<keyword evidence="2" id="KW-0058">Aromatic hydrocarbons catabolism</keyword>
<dbReference type="SUPFAM" id="SSF55785">
    <property type="entry name" value="PYP-like sensor domain (PAS domain)"/>
    <property type="match status" value="2"/>
</dbReference>
<sequence>MQNNRYPSYDCVCRKRCRFVEKRMFNYVGMHLAIMKDIKHAVTLRRIGGTYMHWDWKGVLQPIGLFVNSDMTVKNVFALLKENESEVGFVLEDEEIIGYVTTTSLLDQLMEEGDPNRRIQPEKDFLFVREEDAAKHIHNCSLVIGADIFQQPTGYVFMDRLDQYLSEVQLKSFNDALNSAEMGIVTMNPSFQVIFMNEKAEQILGMKKSIIQGRDYRRLIRMDTSFDEVLRGQKWFGIENTFNFKVISGQFSPIYENGKITGIIHNFYLKDQLEEAVHEIDFVREMNEDLQAIYSLSNEQILVTDHNGTITRVAGAYFNNFWGDIEHDELIGMNAADLESSGIFQPNIIAACMKKNSRVMLTQKGKNGTVLSTATPVMEDGKIKRIIVLSKDVSTDDKSFARAEDATEFHNETVIYRSAEMSMLMDEVKSVAPLDSTVLVTGESGVGKEVVARSIHQLSSRSSGSFVAINCGAIPEHLIESELFGHEKGAFTGADSKRVGLFEQGHEGTVFLDEVSELPFAMQVKLLRVLQEREVIRVGSTVPIKINVRVIAATNKNLRQMVQKNQFREDLFYRLHVVPIQIPALRNRKDDISPLAVSFLEELNDRNGYEKKISTNALNLLESYQWPGNIRELRNVIERLIVISREDEISEKDVYRVLWETDSKEQGFLTIKGIIPLKKAVEETEKQLIELAVEKYGTATDAAKALETSISTVSRRMKRFNDERMPGGASHDLLL</sequence>
<dbReference type="CDD" id="cd00009">
    <property type="entry name" value="AAA"/>
    <property type="match status" value="1"/>
</dbReference>
<evidence type="ECO:0000256" key="4">
    <source>
        <dbReference type="ARBA" id="ARBA00023015"/>
    </source>
</evidence>
<organism evidence="9 10">
    <name type="scientific">Siminovitchia acidinfaciens</name>
    <dbReference type="NCBI Taxonomy" id="2321395"/>
    <lineage>
        <taxon>Bacteria</taxon>
        <taxon>Bacillati</taxon>
        <taxon>Bacillota</taxon>
        <taxon>Bacilli</taxon>
        <taxon>Bacillales</taxon>
        <taxon>Bacillaceae</taxon>
        <taxon>Siminovitchia</taxon>
    </lineage>
</organism>
<dbReference type="Gene3D" id="3.40.50.300">
    <property type="entry name" value="P-loop containing nucleotide triphosphate hydrolases"/>
    <property type="match status" value="1"/>
</dbReference>
<dbReference type="SUPFAM" id="SSF52540">
    <property type="entry name" value="P-loop containing nucleoside triphosphate hydrolases"/>
    <property type="match status" value="1"/>
</dbReference>
<dbReference type="Pfam" id="PF00158">
    <property type="entry name" value="Sigma54_activat"/>
    <property type="match status" value="1"/>
</dbReference>
<dbReference type="Pfam" id="PF25601">
    <property type="entry name" value="AAA_lid_14"/>
    <property type="match status" value="1"/>
</dbReference>
<dbReference type="Gene3D" id="3.30.450.20">
    <property type="entry name" value="PAS domain"/>
    <property type="match status" value="2"/>
</dbReference>
<dbReference type="InterPro" id="IPR035965">
    <property type="entry name" value="PAS-like_dom_sf"/>
</dbReference>
<dbReference type="GO" id="GO:0006355">
    <property type="term" value="P:regulation of DNA-templated transcription"/>
    <property type="evidence" value="ECO:0007669"/>
    <property type="project" value="InterPro"/>
</dbReference>
<dbReference type="AlphaFoldDB" id="A0A429XU64"/>
<evidence type="ECO:0000259" key="7">
    <source>
        <dbReference type="PROSITE" id="PS50045"/>
    </source>
</evidence>
<name>A0A429XU64_9BACI</name>
<dbReference type="InterPro" id="IPR027417">
    <property type="entry name" value="P-loop_NTPase"/>
</dbReference>
<dbReference type="Pfam" id="PF18024">
    <property type="entry name" value="HTH_50"/>
    <property type="match status" value="1"/>
</dbReference>
<dbReference type="PROSITE" id="PS50112">
    <property type="entry name" value="PAS"/>
    <property type="match status" value="1"/>
</dbReference>
<dbReference type="OrthoDB" id="9771372at2"/>
<dbReference type="InterPro" id="IPR030828">
    <property type="entry name" value="HTH_TyrR"/>
</dbReference>
<dbReference type="Pfam" id="PF00571">
    <property type="entry name" value="CBS"/>
    <property type="match status" value="1"/>
</dbReference>
<gene>
    <name evidence="9" type="ORF">D4T97_018675</name>
</gene>
<dbReference type="InterPro" id="IPR003593">
    <property type="entry name" value="AAA+_ATPase"/>
</dbReference>
<dbReference type="Gene3D" id="1.10.8.60">
    <property type="match status" value="1"/>
</dbReference>
<feature type="domain" description="PAS" evidence="8">
    <location>
        <begin position="169"/>
        <end position="214"/>
    </location>
</feature>
<dbReference type="InterPro" id="IPR000014">
    <property type="entry name" value="PAS"/>
</dbReference>
<accession>A0A429XU64</accession>
<keyword evidence="3" id="KW-0067">ATP-binding</keyword>
<protein>
    <recommendedName>
        <fullName evidence="6">HTH-type transcriptional regulatory protein TyrR</fullName>
    </recommendedName>
</protein>
<evidence type="ECO:0000256" key="2">
    <source>
        <dbReference type="ARBA" id="ARBA00022797"/>
    </source>
</evidence>
<dbReference type="SUPFAM" id="SSF46689">
    <property type="entry name" value="Homeodomain-like"/>
    <property type="match status" value="1"/>
</dbReference>
<keyword evidence="5" id="KW-0804">Transcription</keyword>
<comment type="caution">
    <text evidence="9">The sequence shown here is derived from an EMBL/GenBank/DDBJ whole genome shotgun (WGS) entry which is preliminary data.</text>
</comment>
<evidence type="ECO:0000313" key="10">
    <source>
        <dbReference type="Proteomes" id="UP000287156"/>
    </source>
</evidence>
<evidence type="ECO:0000256" key="5">
    <source>
        <dbReference type="ARBA" id="ARBA00023163"/>
    </source>
</evidence>
<dbReference type="PROSITE" id="PS50045">
    <property type="entry name" value="SIGMA54_INTERACT_4"/>
    <property type="match status" value="1"/>
</dbReference>
<evidence type="ECO:0000313" key="9">
    <source>
        <dbReference type="EMBL" id="RST71517.1"/>
    </source>
</evidence>
<dbReference type="SMART" id="SM00382">
    <property type="entry name" value="AAA"/>
    <property type="match status" value="1"/>
</dbReference>
<evidence type="ECO:0000256" key="1">
    <source>
        <dbReference type="ARBA" id="ARBA00022741"/>
    </source>
</evidence>
<dbReference type="InterPro" id="IPR009057">
    <property type="entry name" value="Homeodomain-like_sf"/>
</dbReference>
<reference evidence="9" key="1">
    <citation type="submission" date="2018-12" db="EMBL/GenBank/DDBJ databases">
        <authorList>
            <person name="Sun L."/>
            <person name="Chen Z."/>
        </authorList>
    </citation>
    <scope>NUCLEOTIDE SEQUENCE [LARGE SCALE GENOMIC DNA]</scope>
    <source>
        <strain evidence="9">3-2-2</strain>
    </source>
</reference>
<evidence type="ECO:0000256" key="6">
    <source>
        <dbReference type="ARBA" id="ARBA00029500"/>
    </source>
</evidence>
<evidence type="ECO:0000256" key="3">
    <source>
        <dbReference type="ARBA" id="ARBA00022840"/>
    </source>
</evidence>
<dbReference type="PROSITE" id="PS00688">
    <property type="entry name" value="SIGMA54_INTERACT_3"/>
    <property type="match status" value="1"/>
</dbReference>
<dbReference type="InterPro" id="IPR002078">
    <property type="entry name" value="Sigma_54_int"/>
</dbReference>
<dbReference type="FunFam" id="3.40.50.300:FF:000006">
    <property type="entry name" value="DNA-binding transcriptional regulator NtrC"/>
    <property type="match status" value="1"/>
</dbReference>
<dbReference type="GO" id="GO:0003677">
    <property type="term" value="F:DNA binding"/>
    <property type="evidence" value="ECO:0007669"/>
    <property type="project" value="UniProtKB-KW"/>
</dbReference>
<dbReference type="InterPro" id="IPR058031">
    <property type="entry name" value="AAA_lid_NorR"/>
</dbReference>
<dbReference type="PANTHER" id="PTHR32071">
    <property type="entry name" value="TRANSCRIPTIONAL REGULATORY PROTEIN"/>
    <property type="match status" value="1"/>
</dbReference>
<proteinExistence type="predicted"/>
<dbReference type="InterPro" id="IPR000644">
    <property type="entry name" value="CBS_dom"/>
</dbReference>
<dbReference type="PROSITE" id="PS00675">
    <property type="entry name" value="SIGMA54_INTERACT_1"/>
    <property type="match status" value="1"/>
</dbReference>
<keyword evidence="4" id="KW-0805">Transcription regulation</keyword>
<keyword evidence="1" id="KW-0547">Nucleotide-binding</keyword>
<dbReference type="SMART" id="SM00091">
    <property type="entry name" value="PAS"/>
    <property type="match status" value="2"/>
</dbReference>
<evidence type="ECO:0000259" key="8">
    <source>
        <dbReference type="PROSITE" id="PS50112"/>
    </source>
</evidence>
<dbReference type="Proteomes" id="UP000287156">
    <property type="component" value="Unassembled WGS sequence"/>
</dbReference>
<dbReference type="InterPro" id="IPR025662">
    <property type="entry name" value="Sigma_54_int_dom_ATP-bd_1"/>
</dbReference>
<dbReference type="Gene3D" id="1.10.10.60">
    <property type="entry name" value="Homeodomain-like"/>
    <property type="match status" value="1"/>
</dbReference>
<feature type="domain" description="Sigma-54 factor interaction" evidence="7">
    <location>
        <begin position="414"/>
        <end position="642"/>
    </location>
</feature>